<evidence type="ECO:0000313" key="2">
    <source>
        <dbReference type="EMBL" id="GGO94076.1"/>
    </source>
</evidence>
<dbReference type="Proteomes" id="UP000655410">
    <property type="component" value="Unassembled WGS sequence"/>
</dbReference>
<protein>
    <recommendedName>
        <fullName evidence="4">Plasmid mobilization relaxosome protein MobC</fullName>
    </recommendedName>
</protein>
<evidence type="ECO:0008006" key="4">
    <source>
        <dbReference type="Google" id="ProtNLM"/>
    </source>
</evidence>
<gene>
    <name evidence="2" type="ORF">GCM10011584_34280</name>
</gene>
<evidence type="ECO:0000256" key="1">
    <source>
        <dbReference type="SAM" id="MobiDB-lite"/>
    </source>
</evidence>
<dbReference type="InterPro" id="IPR053842">
    <property type="entry name" value="NikA-like"/>
</dbReference>
<feature type="region of interest" description="Disordered" evidence="1">
    <location>
        <begin position="1"/>
        <end position="25"/>
    </location>
</feature>
<reference evidence="3" key="1">
    <citation type="journal article" date="2019" name="Int. J. Syst. Evol. Microbiol.">
        <title>The Global Catalogue of Microorganisms (GCM) 10K type strain sequencing project: providing services to taxonomists for standard genome sequencing and annotation.</title>
        <authorList>
            <consortium name="The Broad Institute Genomics Platform"/>
            <consortium name="The Broad Institute Genome Sequencing Center for Infectious Disease"/>
            <person name="Wu L."/>
            <person name="Ma J."/>
        </authorList>
    </citation>
    <scope>NUCLEOTIDE SEQUENCE [LARGE SCALE GENOMIC DNA]</scope>
    <source>
        <strain evidence="3">CGMCC 4.7371</strain>
    </source>
</reference>
<dbReference type="EMBL" id="BMNI01000016">
    <property type="protein sequence ID" value="GGO94076.1"/>
    <property type="molecule type" value="Genomic_DNA"/>
</dbReference>
<organism evidence="2 3">
    <name type="scientific">Nocardioides phosphati</name>
    <dbReference type="NCBI Taxonomy" id="1867775"/>
    <lineage>
        <taxon>Bacteria</taxon>
        <taxon>Bacillati</taxon>
        <taxon>Actinomycetota</taxon>
        <taxon>Actinomycetes</taxon>
        <taxon>Propionibacteriales</taxon>
        <taxon>Nocardioidaceae</taxon>
        <taxon>Nocardioides</taxon>
    </lineage>
</organism>
<accession>A0ABQ2NJK2</accession>
<proteinExistence type="predicted"/>
<evidence type="ECO:0000313" key="3">
    <source>
        <dbReference type="Proteomes" id="UP000655410"/>
    </source>
</evidence>
<dbReference type="RefSeq" id="WP_188785327.1">
    <property type="nucleotide sequence ID" value="NZ_BMNI01000016.1"/>
</dbReference>
<comment type="caution">
    <text evidence="2">The sequence shown here is derived from an EMBL/GenBank/DDBJ whole genome shotgun (WGS) entry which is preliminary data.</text>
</comment>
<keyword evidence="3" id="KW-1185">Reference proteome</keyword>
<sequence length="128" mass="14275">MSEEHSRNLRRRRRENVPGGRSHPYKVLVSEDEKQQLEALAGAAKVSVQRLLVASALAGDRGGVDQQRENAAALFHIERLLANLANNINQIARQANADNSIREDTRVVLAEVRKAAKRIDATLDQMAW</sequence>
<dbReference type="Pfam" id="PF21983">
    <property type="entry name" value="NikA-like"/>
    <property type="match status" value="1"/>
</dbReference>
<name>A0ABQ2NJK2_9ACTN</name>